<dbReference type="Proteomes" id="UP000799538">
    <property type="component" value="Unassembled WGS sequence"/>
</dbReference>
<organism evidence="1 2">
    <name type="scientific">Elsinoe ampelina</name>
    <dbReference type="NCBI Taxonomy" id="302913"/>
    <lineage>
        <taxon>Eukaryota</taxon>
        <taxon>Fungi</taxon>
        <taxon>Dikarya</taxon>
        <taxon>Ascomycota</taxon>
        <taxon>Pezizomycotina</taxon>
        <taxon>Dothideomycetes</taxon>
        <taxon>Dothideomycetidae</taxon>
        <taxon>Myriangiales</taxon>
        <taxon>Elsinoaceae</taxon>
        <taxon>Elsinoe</taxon>
    </lineage>
</organism>
<evidence type="ECO:0000313" key="1">
    <source>
        <dbReference type="EMBL" id="KAF2223391.1"/>
    </source>
</evidence>
<name>A0A6A6GCD7_9PEZI</name>
<dbReference type="EMBL" id="ML992506">
    <property type="protein sequence ID" value="KAF2223391.1"/>
    <property type="molecule type" value="Genomic_DNA"/>
</dbReference>
<dbReference type="AlphaFoldDB" id="A0A6A6GCD7"/>
<accession>A0A6A6GCD7</accession>
<proteinExistence type="predicted"/>
<protein>
    <submittedName>
        <fullName evidence="1">Uncharacterized protein</fullName>
    </submittedName>
</protein>
<sequence length="167" mass="18786">MNLILNITLSMKNTFHRLHNLFHNPNYQNHTALPNLLFPWTTSNNAIIRHLDSTGPYHQYPPAPGICPTYNPAQTGDCNHSTRRSSTKLSRRWRAVRIDTERRRLALRWETITHAAGLWGGCRYVCFDPKAGSSGWNLYQLDVCDSGGTDGGGAIEDRLPGDFHGGK</sequence>
<evidence type="ECO:0000313" key="2">
    <source>
        <dbReference type="Proteomes" id="UP000799538"/>
    </source>
</evidence>
<gene>
    <name evidence="1" type="ORF">BDZ85DRAFT_108585</name>
</gene>
<keyword evidence="2" id="KW-1185">Reference proteome</keyword>
<reference evidence="2" key="1">
    <citation type="journal article" date="2020" name="Stud. Mycol.">
        <title>101 Dothideomycetes genomes: A test case for predicting lifestyles and emergence of pathogens.</title>
        <authorList>
            <person name="Haridas S."/>
            <person name="Albert R."/>
            <person name="Binder M."/>
            <person name="Bloem J."/>
            <person name="LaButti K."/>
            <person name="Salamov A."/>
            <person name="Andreopoulos B."/>
            <person name="Baker S."/>
            <person name="Barry K."/>
            <person name="Bills G."/>
            <person name="Bluhm B."/>
            <person name="Cannon C."/>
            <person name="Castanera R."/>
            <person name="Culley D."/>
            <person name="Daum C."/>
            <person name="Ezra D."/>
            <person name="Gonzalez J."/>
            <person name="Henrissat B."/>
            <person name="Kuo A."/>
            <person name="Liang C."/>
            <person name="Lipzen A."/>
            <person name="Lutzoni F."/>
            <person name="Magnuson J."/>
            <person name="Mondo S."/>
            <person name="Nolan M."/>
            <person name="Ohm R."/>
            <person name="Pangilinan J."/>
            <person name="Park H.-J."/>
            <person name="Ramirez L."/>
            <person name="Alfaro M."/>
            <person name="Sun H."/>
            <person name="Tritt A."/>
            <person name="Yoshinaga Y."/>
            <person name="Zwiers L.-H."/>
            <person name="Turgeon B."/>
            <person name="Goodwin S."/>
            <person name="Spatafora J."/>
            <person name="Crous P."/>
            <person name="Grigoriev I."/>
        </authorList>
    </citation>
    <scope>NUCLEOTIDE SEQUENCE [LARGE SCALE GENOMIC DNA]</scope>
    <source>
        <strain evidence="2">CECT 20119</strain>
    </source>
</reference>